<evidence type="ECO:0000256" key="4">
    <source>
        <dbReference type="ARBA" id="ARBA00022801"/>
    </source>
</evidence>
<name>A0AAE1FER1_PETCI</name>
<dbReference type="EC" id="3.4.16.-" evidence="5"/>
<dbReference type="AlphaFoldDB" id="A0AAE1FER1"/>
<keyword evidence="3 5" id="KW-0645">Protease</keyword>
<dbReference type="PROSITE" id="PS00560">
    <property type="entry name" value="CARBOXYPEPT_SER_HIS"/>
    <property type="match status" value="1"/>
</dbReference>
<gene>
    <name evidence="7" type="ORF">Pcinc_022373</name>
</gene>
<keyword evidence="6" id="KW-1133">Transmembrane helix</keyword>
<dbReference type="GO" id="GO:1904715">
    <property type="term" value="P:negative regulation of chaperone-mediated autophagy"/>
    <property type="evidence" value="ECO:0007669"/>
    <property type="project" value="UniProtKB-ARBA"/>
</dbReference>
<dbReference type="FunFam" id="3.40.50.1820:FF:000335">
    <property type="entry name" value="Carboxypeptidase"/>
    <property type="match status" value="1"/>
</dbReference>
<dbReference type="Pfam" id="PF00450">
    <property type="entry name" value="Peptidase_S10"/>
    <property type="match status" value="1"/>
</dbReference>
<dbReference type="InterPro" id="IPR001563">
    <property type="entry name" value="Peptidase_S10"/>
</dbReference>
<evidence type="ECO:0000256" key="5">
    <source>
        <dbReference type="RuleBase" id="RU361156"/>
    </source>
</evidence>
<protein>
    <recommendedName>
        <fullName evidence="5">Carboxypeptidase</fullName>
        <ecNumber evidence="5">3.4.16.-</ecNumber>
    </recommendedName>
</protein>
<dbReference type="PROSITE" id="PS00131">
    <property type="entry name" value="CARBOXYPEPT_SER_SER"/>
    <property type="match status" value="1"/>
</dbReference>
<comment type="caution">
    <text evidence="7">The sequence shown here is derived from an EMBL/GenBank/DDBJ whole genome shotgun (WGS) entry which is preliminary data.</text>
</comment>
<evidence type="ECO:0000256" key="2">
    <source>
        <dbReference type="ARBA" id="ARBA00022645"/>
    </source>
</evidence>
<evidence type="ECO:0000313" key="7">
    <source>
        <dbReference type="EMBL" id="KAK3872548.1"/>
    </source>
</evidence>
<organism evidence="7 8">
    <name type="scientific">Petrolisthes cinctipes</name>
    <name type="common">Flat porcelain crab</name>
    <dbReference type="NCBI Taxonomy" id="88211"/>
    <lineage>
        <taxon>Eukaryota</taxon>
        <taxon>Metazoa</taxon>
        <taxon>Ecdysozoa</taxon>
        <taxon>Arthropoda</taxon>
        <taxon>Crustacea</taxon>
        <taxon>Multicrustacea</taxon>
        <taxon>Malacostraca</taxon>
        <taxon>Eumalacostraca</taxon>
        <taxon>Eucarida</taxon>
        <taxon>Decapoda</taxon>
        <taxon>Pleocyemata</taxon>
        <taxon>Anomura</taxon>
        <taxon>Galatheoidea</taxon>
        <taxon>Porcellanidae</taxon>
        <taxon>Petrolisthes</taxon>
    </lineage>
</organism>
<feature type="transmembrane region" description="Helical" evidence="6">
    <location>
        <begin position="47"/>
        <end position="66"/>
    </location>
</feature>
<comment type="similarity">
    <text evidence="1 5">Belongs to the peptidase S10 family.</text>
</comment>
<dbReference type="EMBL" id="JAWQEG010002353">
    <property type="protein sequence ID" value="KAK3872548.1"/>
    <property type="molecule type" value="Genomic_DNA"/>
</dbReference>
<keyword evidence="6" id="KW-0472">Membrane</keyword>
<dbReference type="PANTHER" id="PTHR11802:SF201">
    <property type="entry name" value="CARBOXYPEPTIDASE"/>
    <property type="match status" value="1"/>
</dbReference>
<keyword evidence="8" id="KW-1185">Reference proteome</keyword>
<dbReference type="GO" id="GO:0006508">
    <property type="term" value="P:proteolysis"/>
    <property type="evidence" value="ECO:0007669"/>
    <property type="project" value="UniProtKB-KW"/>
</dbReference>
<evidence type="ECO:0000256" key="1">
    <source>
        <dbReference type="ARBA" id="ARBA00009431"/>
    </source>
</evidence>
<keyword evidence="4 5" id="KW-0378">Hydrolase</keyword>
<keyword evidence="6" id="KW-0812">Transmembrane</keyword>
<dbReference type="InterPro" id="IPR029058">
    <property type="entry name" value="AB_hydrolase_fold"/>
</dbReference>
<dbReference type="InterPro" id="IPR033124">
    <property type="entry name" value="Ser_caboxypep_his_AS"/>
</dbReference>
<dbReference type="Proteomes" id="UP001286313">
    <property type="component" value="Unassembled WGS sequence"/>
</dbReference>
<proteinExistence type="inferred from homology"/>
<reference evidence="7" key="1">
    <citation type="submission" date="2023-10" db="EMBL/GenBank/DDBJ databases">
        <title>Genome assemblies of two species of porcelain crab, Petrolisthes cinctipes and Petrolisthes manimaculis (Anomura: Porcellanidae).</title>
        <authorList>
            <person name="Angst P."/>
        </authorList>
    </citation>
    <scope>NUCLEOTIDE SEQUENCE</scope>
    <source>
        <strain evidence="7">PB745_01</strain>
        <tissue evidence="7">Gill</tissue>
    </source>
</reference>
<evidence type="ECO:0000313" key="8">
    <source>
        <dbReference type="Proteomes" id="UP001286313"/>
    </source>
</evidence>
<dbReference type="InterPro" id="IPR018202">
    <property type="entry name" value="Ser_caboxypep_ser_AS"/>
</dbReference>
<accession>A0AAE1FER1</accession>
<dbReference type="Gene3D" id="3.40.50.1820">
    <property type="entry name" value="alpha/beta hydrolase"/>
    <property type="match status" value="1"/>
</dbReference>
<evidence type="ECO:0000256" key="6">
    <source>
        <dbReference type="SAM" id="Phobius"/>
    </source>
</evidence>
<evidence type="ECO:0000256" key="3">
    <source>
        <dbReference type="ARBA" id="ARBA00022670"/>
    </source>
</evidence>
<keyword evidence="2 5" id="KW-0121">Carboxypeptidase</keyword>
<dbReference type="GO" id="GO:0004185">
    <property type="term" value="F:serine-type carboxypeptidase activity"/>
    <property type="evidence" value="ECO:0007669"/>
    <property type="project" value="UniProtKB-UniRule"/>
</dbReference>
<dbReference type="PANTHER" id="PTHR11802">
    <property type="entry name" value="SERINE PROTEASE FAMILY S10 SERINE CARBOXYPEPTIDASE"/>
    <property type="match status" value="1"/>
</dbReference>
<dbReference type="PRINTS" id="PR00724">
    <property type="entry name" value="CRBOXYPTASEC"/>
</dbReference>
<dbReference type="SUPFAM" id="SSF53474">
    <property type="entry name" value="alpha/beta-Hydrolases"/>
    <property type="match status" value="1"/>
</dbReference>
<dbReference type="GO" id="GO:0031647">
    <property type="term" value="P:regulation of protein stability"/>
    <property type="evidence" value="ECO:0007669"/>
    <property type="project" value="UniProtKB-ARBA"/>
</dbReference>
<sequence>MVWGFGQVCSTTRSTGTRIGNTWNDILLVETLVVPVIMDTVWRRWNLLWMMMIMMMCGGGTLTQAAPAADLITDLPGLNHTISFRHYSGYLDGGQGKRLHYWFVESSGNQTNDPLVLWMNGGPGCSSMEGLLAELGPYLVNPDGKTLNKNTYAWNNVANMLFLEAPACVGFSYDVNGDCTTGDDETSLANYMALKDFFVNKFPEYRRNAFYITGESYAGVYVPTLMIRVLEGQNTFHINIQGYAIGNGLSSYKLNDDSIIFFGYYHGLYGKELWTRLVQHCCSGGQASRHTCNFSSNKWPMCAMAVRKASDIIYNEGLNMYNLYDNCPHTQVGNLSRHVAHLSNMFINYKFYAEMLLKARKRPTPLELDPPCTNGTDLLTYLNTPAVRTALHIPSTVPKFELCNDEVNYNYKREYQTMRPQYEKMTKQVRGLVYNGDIDMACNFLGDEWFVDDLGLQVLEERRMWHQGGQVGGFVKRFHNLDLVTVRGAGHMVPEDKPAPALHMFTSFLSNKPY</sequence>